<evidence type="ECO:0000256" key="2">
    <source>
        <dbReference type="ARBA" id="ARBA00009370"/>
    </source>
</evidence>
<evidence type="ECO:0000313" key="8">
    <source>
        <dbReference type="EMBL" id="MCG9965364.1"/>
    </source>
</evidence>
<proteinExistence type="inferred from homology"/>
<keyword evidence="6" id="KW-0645">Protease</keyword>
<organism evidence="8 9">
    <name type="scientific">Shewanella cutis</name>
    <dbReference type="NCBI Taxonomy" id="2766780"/>
    <lineage>
        <taxon>Bacteria</taxon>
        <taxon>Pseudomonadati</taxon>
        <taxon>Pseudomonadota</taxon>
        <taxon>Gammaproteobacteria</taxon>
        <taxon>Alteromonadales</taxon>
        <taxon>Shewanellaceae</taxon>
        <taxon>Shewanella</taxon>
    </lineage>
</organism>
<dbReference type="Pfam" id="PF10502">
    <property type="entry name" value="Peptidase_S26"/>
    <property type="match status" value="1"/>
</dbReference>
<accession>A0ABS9QYF3</accession>
<dbReference type="EC" id="3.4.21.89" evidence="3 6"/>
<dbReference type="PRINTS" id="PR00727">
    <property type="entry name" value="LEADERPTASE"/>
</dbReference>
<comment type="similarity">
    <text evidence="2 6">Belongs to the peptidase S26 family.</text>
</comment>
<comment type="caution">
    <text evidence="8">The sequence shown here is derived from an EMBL/GenBank/DDBJ whole genome shotgun (WGS) entry which is preliminary data.</text>
</comment>
<dbReference type="InterPro" id="IPR019758">
    <property type="entry name" value="Pept_S26A_signal_pept_1_CS"/>
</dbReference>
<dbReference type="RefSeq" id="WP_240131858.1">
    <property type="nucleotide sequence ID" value="NZ_JACSDI010000013.1"/>
</dbReference>
<feature type="domain" description="Peptidase S26" evidence="7">
    <location>
        <begin position="15"/>
        <end position="198"/>
    </location>
</feature>
<evidence type="ECO:0000256" key="6">
    <source>
        <dbReference type="RuleBase" id="RU362042"/>
    </source>
</evidence>
<evidence type="ECO:0000256" key="3">
    <source>
        <dbReference type="ARBA" id="ARBA00013208"/>
    </source>
</evidence>
<dbReference type="PANTHER" id="PTHR43390:SF1">
    <property type="entry name" value="CHLOROPLAST PROCESSING PEPTIDASE"/>
    <property type="match status" value="1"/>
</dbReference>
<keyword evidence="9" id="KW-1185">Reference proteome</keyword>
<dbReference type="Gene3D" id="2.10.109.10">
    <property type="entry name" value="Umud Fragment, subunit A"/>
    <property type="match status" value="1"/>
</dbReference>
<dbReference type="InterPro" id="IPR036286">
    <property type="entry name" value="LexA/Signal_pep-like_sf"/>
</dbReference>
<dbReference type="SUPFAM" id="SSF51306">
    <property type="entry name" value="LexA/Signal peptidase"/>
    <property type="match status" value="1"/>
</dbReference>
<evidence type="ECO:0000256" key="4">
    <source>
        <dbReference type="ARBA" id="ARBA00019232"/>
    </source>
</evidence>
<gene>
    <name evidence="8" type="primary">lepB</name>
    <name evidence="8" type="ORF">H9J30_15780</name>
</gene>
<evidence type="ECO:0000313" key="9">
    <source>
        <dbReference type="Proteomes" id="UP000829384"/>
    </source>
</evidence>
<reference evidence="8 9" key="1">
    <citation type="submission" date="2020-08" db="EMBL/GenBank/DDBJ databases">
        <title>Whole genome sequence of Shewanella sp strain PS-2.</title>
        <authorList>
            <person name="Das S.K."/>
        </authorList>
    </citation>
    <scope>NUCLEOTIDE SEQUENCE [LARGE SCALE GENOMIC DNA]</scope>
    <source>
        <strain evidence="8 9">PS-2</strain>
    </source>
</reference>
<dbReference type="GO" id="GO:0009003">
    <property type="term" value="F:signal peptidase activity"/>
    <property type="evidence" value="ECO:0007669"/>
    <property type="project" value="UniProtKB-EC"/>
</dbReference>
<dbReference type="Proteomes" id="UP000829384">
    <property type="component" value="Unassembled WGS sequence"/>
</dbReference>
<dbReference type="InterPro" id="IPR000223">
    <property type="entry name" value="Pept_S26A_signal_pept_1"/>
</dbReference>
<evidence type="ECO:0000256" key="5">
    <source>
        <dbReference type="ARBA" id="ARBA00022801"/>
    </source>
</evidence>
<dbReference type="PROSITE" id="PS00761">
    <property type="entry name" value="SPASE_I_3"/>
    <property type="match status" value="1"/>
</dbReference>
<dbReference type="NCBIfam" id="TIGR02227">
    <property type="entry name" value="sigpep_I_bact"/>
    <property type="match status" value="1"/>
</dbReference>
<dbReference type="InterPro" id="IPR019533">
    <property type="entry name" value="Peptidase_S26"/>
</dbReference>
<dbReference type="EMBL" id="JACSDI010000013">
    <property type="protein sequence ID" value="MCG9965364.1"/>
    <property type="molecule type" value="Genomic_DNA"/>
</dbReference>
<comment type="subcellular location">
    <subcellularLocation>
        <location evidence="6">Membrane</location>
        <topology evidence="6">Multi-pass membrane protein</topology>
    </subcellularLocation>
</comment>
<sequence>MFKGIRTLLKDYGSFLLFISLMLVFRSAVADWNTVPTGSMLPTIVEGDRILVNKMAYDIRVPFTHIALVKLADPVRGDIVVFDSKKADKKLIKRVIAVPGDTVMMQDNRLYLNGKPLVYTSQALSASSPANVTEWQEELLGIVHSIRLNPQPSQLANFGPVTVPDNHYLVLGDNRDNSADSRVIGFVPRDEIVGRSSSLVFSLDYDNYYLPRPERLMQDF</sequence>
<protein>
    <recommendedName>
        <fullName evidence="4 6">Signal peptidase I</fullName>
        <ecNumber evidence="3 6">3.4.21.89</ecNumber>
    </recommendedName>
</protein>
<dbReference type="InterPro" id="IPR019757">
    <property type="entry name" value="Pept_S26A_signal_pept_1_Lys-AS"/>
</dbReference>
<evidence type="ECO:0000259" key="7">
    <source>
        <dbReference type="Pfam" id="PF10502"/>
    </source>
</evidence>
<dbReference type="PANTHER" id="PTHR43390">
    <property type="entry name" value="SIGNAL PEPTIDASE I"/>
    <property type="match status" value="1"/>
</dbReference>
<comment type="catalytic activity">
    <reaction evidence="1 6">
        <text>Cleavage of hydrophobic, N-terminal signal or leader sequences from secreted and periplasmic proteins.</text>
        <dbReference type="EC" id="3.4.21.89"/>
    </reaction>
</comment>
<name>A0ABS9QYF3_9GAMM</name>
<dbReference type="CDD" id="cd06530">
    <property type="entry name" value="S26_SPase_I"/>
    <property type="match status" value="1"/>
</dbReference>
<evidence type="ECO:0000256" key="1">
    <source>
        <dbReference type="ARBA" id="ARBA00000677"/>
    </source>
</evidence>
<dbReference type="PROSITE" id="PS00760">
    <property type="entry name" value="SPASE_I_2"/>
    <property type="match status" value="1"/>
</dbReference>
<keyword evidence="5 6" id="KW-0378">Hydrolase</keyword>